<keyword evidence="9" id="KW-0444">Lipid biosynthesis</keyword>
<evidence type="ECO:0000256" key="4">
    <source>
        <dbReference type="ARBA" id="ARBA00008655"/>
    </source>
</evidence>
<keyword evidence="7 9" id="KW-0808">Transferase</keyword>
<dbReference type="GO" id="GO:0003841">
    <property type="term" value="F:1-acylglycerol-3-phosphate O-acyltransferase activity"/>
    <property type="evidence" value="ECO:0007669"/>
    <property type="project" value="UniProtKB-EC"/>
</dbReference>
<dbReference type="CDD" id="cd07989">
    <property type="entry name" value="LPLAT_AGPAT-like"/>
    <property type="match status" value="1"/>
</dbReference>
<keyword evidence="12" id="KW-1185">Reference proteome</keyword>
<dbReference type="SMART" id="SM00563">
    <property type="entry name" value="PlsC"/>
    <property type="match status" value="1"/>
</dbReference>
<name>A0ABZ0AWT1_9BURK</name>
<dbReference type="Pfam" id="PF01553">
    <property type="entry name" value="Acyltransferase"/>
    <property type="match status" value="1"/>
</dbReference>
<evidence type="ECO:0000313" key="11">
    <source>
        <dbReference type="EMBL" id="WNO03227.1"/>
    </source>
</evidence>
<comment type="pathway">
    <text evidence="3">Lipid metabolism.</text>
</comment>
<comment type="similarity">
    <text evidence="4 9">Belongs to the 1-acyl-sn-glycerol-3-phosphate acyltransferase family.</text>
</comment>
<comment type="domain">
    <text evidence="9">The HXXXXD motif is essential for acyltransferase activity and may constitute the binding site for the phosphate moiety of the glycerol-3-phosphate.</text>
</comment>
<dbReference type="EC" id="2.3.1.51" evidence="5 9"/>
<evidence type="ECO:0000259" key="10">
    <source>
        <dbReference type="SMART" id="SM00563"/>
    </source>
</evidence>
<dbReference type="NCBIfam" id="TIGR00530">
    <property type="entry name" value="AGP_acyltrn"/>
    <property type="match status" value="1"/>
</dbReference>
<evidence type="ECO:0000256" key="1">
    <source>
        <dbReference type="ARBA" id="ARBA00001141"/>
    </source>
</evidence>
<feature type="domain" description="Phospholipid/glycerol acyltransferase" evidence="10">
    <location>
        <begin position="68"/>
        <end position="183"/>
    </location>
</feature>
<accession>A0ABZ0AWT1</accession>
<evidence type="ECO:0000256" key="8">
    <source>
        <dbReference type="ARBA" id="ARBA00023315"/>
    </source>
</evidence>
<keyword evidence="9" id="KW-1208">Phospholipid metabolism</keyword>
<sequence length="239" mass="26608">MLYLLRLVLISIQFLLASVVNLLICFARPFNPDNSRLSGWMFSVPALKILGLKMCLETEGLKTQPNPFVIVANHQSNWDLFVLGCAVPRRTVSLGKKSLKWIPFFGQIYWLAGNILIDRDNAVKAKAAMLHTTVVMQEHDTSIWVFAEGTRNLGRGMLPFKKGAFQMAINAGVPIVPLCCSNYKKTMRLNRWNSGNIIVKTLAPIPTTGVTLDDMPALMEKCRAQMEACIAELDARAAL</sequence>
<evidence type="ECO:0000256" key="3">
    <source>
        <dbReference type="ARBA" id="ARBA00005189"/>
    </source>
</evidence>
<keyword evidence="8 9" id="KW-0012">Acyltransferase</keyword>
<protein>
    <recommendedName>
        <fullName evidence="6 9">1-acyl-sn-glycerol-3-phosphate acyltransferase</fullName>
        <ecNumber evidence="5 9">2.3.1.51</ecNumber>
    </recommendedName>
</protein>
<evidence type="ECO:0000256" key="7">
    <source>
        <dbReference type="ARBA" id="ARBA00022679"/>
    </source>
</evidence>
<evidence type="ECO:0000256" key="9">
    <source>
        <dbReference type="RuleBase" id="RU361267"/>
    </source>
</evidence>
<dbReference type="EMBL" id="CP132507">
    <property type="protein sequence ID" value="WNO03227.1"/>
    <property type="molecule type" value="Genomic_DNA"/>
</dbReference>
<dbReference type="InterPro" id="IPR002123">
    <property type="entry name" value="Plipid/glycerol_acylTrfase"/>
</dbReference>
<dbReference type="PANTHER" id="PTHR10434:SF11">
    <property type="entry name" value="1-ACYL-SN-GLYCEROL-3-PHOSPHATE ACYLTRANSFERASE"/>
    <property type="match status" value="1"/>
</dbReference>
<reference evidence="11 12" key="1">
    <citation type="submission" date="2023-08" db="EMBL/GenBank/DDBJ databases">
        <title>Rhodoferax potami sp. nov. and Rhodoferax mekongensis sp. nov., isolated from the Mekong River in Thailand.</title>
        <authorList>
            <person name="Kitikhun S."/>
            <person name="Charoenyingcharoen P."/>
            <person name="Siriarchawattana P."/>
            <person name="Likhitrattanapisal S."/>
            <person name="Nilsakha T."/>
            <person name="Chanpet A."/>
            <person name="Rattanawaree P."/>
            <person name="Ingsriswang S."/>
        </authorList>
    </citation>
    <scope>NUCLEOTIDE SEQUENCE [LARGE SCALE GENOMIC DNA]</scope>
    <source>
        <strain evidence="11 12">TBRC 17307</strain>
    </source>
</reference>
<keyword evidence="9" id="KW-0594">Phospholipid biosynthesis</keyword>
<dbReference type="RefSeq" id="WP_313866149.1">
    <property type="nucleotide sequence ID" value="NZ_CP132507.1"/>
</dbReference>
<organism evidence="11 12">
    <name type="scientific">Rhodoferax mekongensis</name>
    <dbReference type="NCBI Taxonomy" id="3068341"/>
    <lineage>
        <taxon>Bacteria</taxon>
        <taxon>Pseudomonadati</taxon>
        <taxon>Pseudomonadota</taxon>
        <taxon>Betaproteobacteria</taxon>
        <taxon>Burkholderiales</taxon>
        <taxon>Comamonadaceae</taxon>
        <taxon>Rhodoferax</taxon>
    </lineage>
</organism>
<evidence type="ECO:0000256" key="6">
    <source>
        <dbReference type="ARBA" id="ARBA00016139"/>
    </source>
</evidence>
<evidence type="ECO:0000256" key="2">
    <source>
        <dbReference type="ARBA" id="ARBA00004728"/>
    </source>
</evidence>
<comment type="catalytic activity">
    <reaction evidence="1 9">
        <text>a 1-acyl-sn-glycero-3-phosphate + an acyl-CoA = a 1,2-diacyl-sn-glycero-3-phosphate + CoA</text>
        <dbReference type="Rhea" id="RHEA:19709"/>
        <dbReference type="ChEBI" id="CHEBI:57287"/>
        <dbReference type="ChEBI" id="CHEBI:57970"/>
        <dbReference type="ChEBI" id="CHEBI:58342"/>
        <dbReference type="ChEBI" id="CHEBI:58608"/>
        <dbReference type="EC" id="2.3.1.51"/>
    </reaction>
</comment>
<keyword evidence="9" id="KW-0443">Lipid metabolism</keyword>
<dbReference type="Proteomes" id="UP001302257">
    <property type="component" value="Chromosome"/>
</dbReference>
<evidence type="ECO:0000256" key="5">
    <source>
        <dbReference type="ARBA" id="ARBA00013211"/>
    </source>
</evidence>
<dbReference type="PANTHER" id="PTHR10434">
    <property type="entry name" value="1-ACYL-SN-GLYCEROL-3-PHOSPHATE ACYLTRANSFERASE"/>
    <property type="match status" value="1"/>
</dbReference>
<comment type="pathway">
    <text evidence="2">Phospholipid metabolism; CDP-diacylglycerol biosynthesis; CDP-diacylglycerol from sn-glycerol 3-phosphate: step 2/3.</text>
</comment>
<proteinExistence type="inferred from homology"/>
<dbReference type="InterPro" id="IPR004552">
    <property type="entry name" value="AGP_acyltrans"/>
</dbReference>
<dbReference type="SUPFAM" id="SSF69593">
    <property type="entry name" value="Glycerol-3-phosphate (1)-acyltransferase"/>
    <property type="match status" value="1"/>
</dbReference>
<gene>
    <name evidence="11" type="ORF">RAN89_09755</name>
</gene>
<evidence type="ECO:0000313" key="12">
    <source>
        <dbReference type="Proteomes" id="UP001302257"/>
    </source>
</evidence>